<accession>A0A6M5YDZ4</accession>
<gene>
    <name evidence="2" type="ORF">HNV11_03005</name>
</gene>
<keyword evidence="3" id="KW-1185">Reference proteome</keyword>
<reference evidence="2 3" key="1">
    <citation type="submission" date="2020-05" db="EMBL/GenBank/DDBJ databases">
        <title>Genome sequencing of Spirosoma sp. TS118.</title>
        <authorList>
            <person name="Lee J.-H."/>
            <person name="Jeong S."/>
            <person name="Zhao L."/>
            <person name="Jung J.-H."/>
            <person name="Kim M.-K."/>
            <person name="Lim S."/>
        </authorList>
    </citation>
    <scope>NUCLEOTIDE SEQUENCE [LARGE SCALE GENOMIC DNA]</scope>
    <source>
        <strain evidence="2 3">TS118</strain>
    </source>
</reference>
<organism evidence="2 3">
    <name type="scientific">Spirosoma taeanense</name>
    <dbReference type="NCBI Taxonomy" id="2735870"/>
    <lineage>
        <taxon>Bacteria</taxon>
        <taxon>Pseudomonadati</taxon>
        <taxon>Bacteroidota</taxon>
        <taxon>Cytophagia</taxon>
        <taxon>Cytophagales</taxon>
        <taxon>Cytophagaceae</taxon>
        <taxon>Spirosoma</taxon>
    </lineage>
</organism>
<evidence type="ECO:0000259" key="1">
    <source>
        <dbReference type="Pfam" id="PF13480"/>
    </source>
</evidence>
<dbReference type="KEGG" id="stae:HNV11_03005"/>
<name>A0A6M5YDZ4_9BACT</name>
<dbReference type="Gene3D" id="3.40.630.30">
    <property type="match status" value="1"/>
</dbReference>
<dbReference type="InterPro" id="IPR016181">
    <property type="entry name" value="Acyl_CoA_acyltransferase"/>
</dbReference>
<keyword evidence="2" id="KW-0808">Transferase</keyword>
<evidence type="ECO:0000313" key="2">
    <source>
        <dbReference type="EMBL" id="QJW92199.1"/>
    </source>
</evidence>
<dbReference type="Pfam" id="PF13480">
    <property type="entry name" value="Acetyltransf_6"/>
    <property type="match status" value="1"/>
</dbReference>
<dbReference type="AlphaFoldDB" id="A0A6M5YDZ4"/>
<protein>
    <submittedName>
        <fullName evidence="2">GNAT family N-acetyltransferase</fullName>
    </submittedName>
</protein>
<dbReference type="GO" id="GO:0016740">
    <property type="term" value="F:transferase activity"/>
    <property type="evidence" value="ECO:0007669"/>
    <property type="project" value="UniProtKB-KW"/>
</dbReference>
<proteinExistence type="predicted"/>
<dbReference type="InterPro" id="IPR038740">
    <property type="entry name" value="BioF2-like_GNAT_dom"/>
</dbReference>
<dbReference type="SUPFAM" id="SSF55729">
    <property type="entry name" value="Acyl-CoA N-acyltransferases (Nat)"/>
    <property type="match status" value="1"/>
</dbReference>
<dbReference type="EMBL" id="CP053435">
    <property type="protein sequence ID" value="QJW92199.1"/>
    <property type="molecule type" value="Genomic_DNA"/>
</dbReference>
<dbReference type="Proteomes" id="UP000502756">
    <property type="component" value="Chromosome"/>
</dbReference>
<feature type="domain" description="BioF2-like acetyltransferase" evidence="1">
    <location>
        <begin position="97"/>
        <end position="217"/>
    </location>
</feature>
<evidence type="ECO:0000313" key="3">
    <source>
        <dbReference type="Proteomes" id="UP000502756"/>
    </source>
</evidence>
<sequence length="263" mass="30504">MPVPLRRKGVAGIVYRWVVHQPLFCQMLGVFSRNPAVDPALFWQAIQQHFRYGSIFSVRQRPALSAGFDSVEARTTHTLDLSVGYDALVQHYSRDRRLNLRRAERAGWTIVEDLNPEPLLTLFRQNHVDGIDGGVAEWAYGIFRNLVQELQKRRIATLRYALRDGQIEAGVLFVQEGGRIIYLFNAASESGRRGNARTLLLDQMIWQNAGRQVWFDFESPEKASIAEFYQSFGALAEPFWAIRWNRMNFMEKRLLHLKRIFFS</sequence>